<dbReference type="InterPro" id="IPR013848">
    <property type="entry name" value="Methylthiotransferase_N"/>
</dbReference>
<evidence type="ECO:0000256" key="5">
    <source>
        <dbReference type="ARBA" id="ARBA00022723"/>
    </source>
</evidence>
<dbReference type="SFLD" id="SFLDS00029">
    <property type="entry name" value="Radical_SAM"/>
    <property type="match status" value="1"/>
</dbReference>
<dbReference type="PROSITE" id="PS51449">
    <property type="entry name" value="MTTASE_N"/>
    <property type="match status" value="1"/>
</dbReference>
<dbReference type="EMBL" id="JAUSVX010000001">
    <property type="protein sequence ID" value="MDQ0468051.1"/>
    <property type="molecule type" value="Genomic_DNA"/>
</dbReference>
<dbReference type="Pfam" id="PF00919">
    <property type="entry name" value="UPF0004"/>
    <property type="match status" value="1"/>
</dbReference>
<organism evidence="10 11">
    <name type="scientific">Labrys wisconsinensis</name>
    <dbReference type="NCBI Taxonomy" id="425677"/>
    <lineage>
        <taxon>Bacteria</taxon>
        <taxon>Pseudomonadati</taxon>
        <taxon>Pseudomonadota</taxon>
        <taxon>Alphaproteobacteria</taxon>
        <taxon>Hyphomicrobiales</taxon>
        <taxon>Xanthobacteraceae</taxon>
        <taxon>Labrys</taxon>
    </lineage>
</organism>
<dbReference type="InterPro" id="IPR058240">
    <property type="entry name" value="rSAM_sf"/>
</dbReference>
<reference evidence="10 11" key="1">
    <citation type="submission" date="2023-07" db="EMBL/GenBank/DDBJ databases">
        <title>Genomic Encyclopedia of Type Strains, Phase IV (KMG-IV): sequencing the most valuable type-strain genomes for metagenomic binning, comparative biology and taxonomic classification.</title>
        <authorList>
            <person name="Goeker M."/>
        </authorList>
    </citation>
    <scope>NUCLEOTIDE SEQUENCE [LARGE SCALE GENOMIC DNA]</scope>
    <source>
        <strain evidence="10 11">DSM 19619</strain>
    </source>
</reference>
<dbReference type="GO" id="GO:0035598">
    <property type="term" value="F:tRNA (N(6)-L-threonylcarbamoyladenosine(37)-C(2))-methylthiotransferase activity"/>
    <property type="evidence" value="ECO:0007669"/>
    <property type="project" value="UniProtKB-EC"/>
</dbReference>
<dbReference type="PROSITE" id="PS01278">
    <property type="entry name" value="MTTASE_RADICAL"/>
    <property type="match status" value="1"/>
</dbReference>
<sequence>MSGLTLVTFGCRLNIHESEAMRTAAGAAPDLVIVNTCAVTEEATRQARQAIRRLRRERPGARIAVTGCAAQIDPDRYAAMEEVDHVVGNAEKLRPQTWAGLSRRNDKRAVSDIMTARDIALPELDGFEGRARGFVQVQNGCDHRCTFCIIPFGRGNSRSLPAEAAVAQVRRLAQAGYGEVVLTGVDLTSYGADLDGRPRLGALVRRILREVPELARLRLSSIDSVEADAELLAALAEEERLMPHLHLSLQSGDDLILKRMKRRHSRAEAERFCVEARRLRPDVAFGADIIAGFPTETEAMFRASLDLIEACGIVHLHAFPFSPRPGTPAARMPQLPTAEIRERAARLRAAGAGAFRAFLDAEIGRLRPALMERGGLARTGQFAPVRPDRPVAPGTILPLRLTGHDGTVLAGTPVAGAAAPVLAAAGA</sequence>
<dbReference type="SMART" id="SM00729">
    <property type="entry name" value="Elp3"/>
    <property type="match status" value="1"/>
</dbReference>
<evidence type="ECO:0000256" key="7">
    <source>
        <dbReference type="ARBA" id="ARBA00023014"/>
    </source>
</evidence>
<gene>
    <name evidence="10" type="ORF">QO011_001046</name>
</gene>
<keyword evidence="4" id="KW-0949">S-adenosyl-L-methionine</keyword>
<dbReference type="InterPro" id="IPR006638">
    <property type="entry name" value="Elp3/MiaA/NifB-like_rSAM"/>
</dbReference>
<evidence type="ECO:0000259" key="8">
    <source>
        <dbReference type="PROSITE" id="PS51449"/>
    </source>
</evidence>
<dbReference type="PANTHER" id="PTHR11918:SF45">
    <property type="entry name" value="THREONYLCARBAMOYLADENOSINE TRNA METHYLTHIOTRANSFERASE"/>
    <property type="match status" value="1"/>
</dbReference>
<evidence type="ECO:0000256" key="2">
    <source>
        <dbReference type="ARBA" id="ARBA00022485"/>
    </source>
</evidence>
<keyword evidence="7" id="KW-0411">Iron-sulfur</keyword>
<dbReference type="CDD" id="cd01335">
    <property type="entry name" value="Radical_SAM"/>
    <property type="match status" value="1"/>
</dbReference>
<dbReference type="RefSeq" id="WP_307268582.1">
    <property type="nucleotide sequence ID" value="NZ_JAUSVX010000001.1"/>
</dbReference>
<dbReference type="Gene3D" id="3.40.50.12160">
    <property type="entry name" value="Methylthiotransferase, N-terminal domain"/>
    <property type="match status" value="1"/>
</dbReference>
<keyword evidence="3 10" id="KW-0808">Transferase</keyword>
<dbReference type="InterPro" id="IPR006467">
    <property type="entry name" value="MiaB-like_bact"/>
</dbReference>
<dbReference type="InterPro" id="IPR020612">
    <property type="entry name" value="Methylthiotransferase_CS"/>
</dbReference>
<evidence type="ECO:0000256" key="1">
    <source>
        <dbReference type="ARBA" id="ARBA00001966"/>
    </source>
</evidence>
<keyword evidence="5" id="KW-0479">Metal-binding</keyword>
<comment type="caution">
    <text evidence="10">The sequence shown here is derived from an EMBL/GenBank/DDBJ whole genome shotgun (WGS) entry which is preliminary data.</text>
</comment>
<evidence type="ECO:0000313" key="11">
    <source>
        <dbReference type="Proteomes" id="UP001242480"/>
    </source>
</evidence>
<accession>A0ABU0J1C6</accession>
<dbReference type="SFLD" id="SFLDG01082">
    <property type="entry name" value="B12-binding_domain_containing"/>
    <property type="match status" value="1"/>
</dbReference>
<keyword evidence="2" id="KW-0004">4Fe-4S</keyword>
<proteinExistence type="predicted"/>
<protein>
    <submittedName>
        <fullName evidence="10">Threonylcarbamoyladenosine tRNA methylthiotransferase MtaB</fullName>
        <ecNumber evidence="10">2.8.4.5</ecNumber>
    </submittedName>
</protein>
<dbReference type="InterPro" id="IPR007197">
    <property type="entry name" value="rSAM"/>
</dbReference>
<evidence type="ECO:0000256" key="4">
    <source>
        <dbReference type="ARBA" id="ARBA00022691"/>
    </source>
</evidence>
<evidence type="ECO:0000259" key="9">
    <source>
        <dbReference type="PROSITE" id="PS51918"/>
    </source>
</evidence>
<dbReference type="SUPFAM" id="SSF102114">
    <property type="entry name" value="Radical SAM enzymes"/>
    <property type="match status" value="1"/>
</dbReference>
<evidence type="ECO:0000256" key="3">
    <source>
        <dbReference type="ARBA" id="ARBA00022679"/>
    </source>
</evidence>
<dbReference type="NCBIfam" id="TIGR00089">
    <property type="entry name" value="MiaB/RimO family radical SAM methylthiotransferase"/>
    <property type="match status" value="1"/>
</dbReference>
<dbReference type="PROSITE" id="PS51918">
    <property type="entry name" value="RADICAL_SAM"/>
    <property type="match status" value="1"/>
</dbReference>
<evidence type="ECO:0000256" key="6">
    <source>
        <dbReference type="ARBA" id="ARBA00023004"/>
    </source>
</evidence>
<comment type="cofactor">
    <cofactor evidence="1">
        <name>[4Fe-4S] cluster</name>
        <dbReference type="ChEBI" id="CHEBI:49883"/>
    </cofactor>
</comment>
<dbReference type="InterPro" id="IPR038135">
    <property type="entry name" value="Methylthiotransferase_N_sf"/>
</dbReference>
<dbReference type="InterPro" id="IPR023404">
    <property type="entry name" value="rSAM_horseshoe"/>
</dbReference>
<keyword evidence="6" id="KW-0408">Iron</keyword>
<dbReference type="EC" id="2.8.4.5" evidence="10"/>
<keyword evidence="11" id="KW-1185">Reference proteome</keyword>
<dbReference type="Gene3D" id="3.80.30.20">
    <property type="entry name" value="tm_1862 like domain"/>
    <property type="match status" value="1"/>
</dbReference>
<feature type="domain" description="Radical SAM core" evidence="9">
    <location>
        <begin position="127"/>
        <end position="360"/>
    </location>
</feature>
<evidence type="ECO:0000313" key="10">
    <source>
        <dbReference type="EMBL" id="MDQ0468051.1"/>
    </source>
</evidence>
<dbReference type="Proteomes" id="UP001242480">
    <property type="component" value="Unassembled WGS sequence"/>
</dbReference>
<dbReference type="PANTHER" id="PTHR11918">
    <property type="entry name" value="RADICAL SAM PROTEINS"/>
    <property type="match status" value="1"/>
</dbReference>
<dbReference type="NCBIfam" id="TIGR01579">
    <property type="entry name" value="MiaB-like-C"/>
    <property type="match status" value="1"/>
</dbReference>
<name>A0ABU0J1C6_9HYPH</name>
<feature type="domain" description="MTTase N-terminal" evidence="8">
    <location>
        <begin position="2"/>
        <end position="103"/>
    </location>
</feature>
<dbReference type="InterPro" id="IPR005839">
    <property type="entry name" value="Methylthiotransferase"/>
</dbReference>
<dbReference type="Pfam" id="PF04055">
    <property type="entry name" value="Radical_SAM"/>
    <property type="match status" value="1"/>
</dbReference>